<dbReference type="EMBL" id="BHYM01000058">
    <property type="protein sequence ID" value="GCE42481.1"/>
    <property type="molecule type" value="Genomic_DNA"/>
</dbReference>
<gene>
    <name evidence="1" type="ORF">Rhow_006420</name>
</gene>
<dbReference type="SUPFAM" id="SSF54637">
    <property type="entry name" value="Thioesterase/thiol ester dehydrase-isomerase"/>
    <property type="match status" value="1"/>
</dbReference>
<dbReference type="Proteomes" id="UP000287519">
    <property type="component" value="Unassembled WGS sequence"/>
</dbReference>
<reference evidence="1 2" key="1">
    <citation type="submission" date="2018-11" db="EMBL/GenBank/DDBJ databases">
        <title>Microbial catabolism of amino acid.</title>
        <authorList>
            <person name="Hibi M."/>
            <person name="Ogawa J."/>
        </authorList>
    </citation>
    <scope>NUCLEOTIDE SEQUENCE [LARGE SCALE GENOMIC DNA]</scope>
    <source>
        <strain evidence="1 2">C31-06</strain>
    </source>
</reference>
<keyword evidence="2" id="KW-1185">Reference proteome</keyword>
<dbReference type="Pfam" id="PF19315">
    <property type="entry name" value="MC_hydratase"/>
    <property type="match status" value="1"/>
</dbReference>
<evidence type="ECO:0000313" key="1">
    <source>
        <dbReference type="EMBL" id="GCE42481.1"/>
    </source>
</evidence>
<protein>
    <submittedName>
        <fullName evidence="1">Transcriptional regulator</fullName>
    </submittedName>
</protein>
<dbReference type="GO" id="GO:0016829">
    <property type="term" value="F:lyase activity"/>
    <property type="evidence" value="ECO:0007669"/>
    <property type="project" value="InterPro"/>
</dbReference>
<dbReference type="InterPro" id="IPR052342">
    <property type="entry name" value="MCH/BMMD"/>
</dbReference>
<organism evidence="1 2">
    <name type="scientific">Rhodococcus wratislaviensis</name>
    <name type="common">Tsukamurella wratislaviensis</name>
    <dbReference type="NCBI Taxonomy" id="44752"/>
    <lineage>
        <taxon>Bacteria</taxon>
        <taxon>Bacillati</taxon>
        <taxon>Actinomycetota</taxon>
        <taxon>Actinomycetes</taxon>
        <taxon>Mycobacteriales</taxon>
        <taxon>Nocardiaceae</taxon>
        <taxon>Rhodococcus</taxon>
    </lineage>
</organism>
<comment type="caution">
    <text evidence="1">The sequence shown here is derived from an EMBL/GenBank/DDBJ whole genome shotgun (WGS) entry which is preliminary data.</text>
</comment>
<dbReference type="AlphaFoldDB" id="A0A402CFT5"/>
<dbReference type="OrthoDB" id="9796589at2"/>
<evidence type="ECO:0000313" key="2">
    <source>
        <dbReference type="Proteomes" id="UP000287519"/>
    </source>
</evidence>
<dbReference type="PANTHER" id="PTHR43664:SF1">
    <property type="entry name" value="BETA-METHYLMALYL-COA DEHYDRATASE"/>
    <property type="match status" value="1"/>
</dbReference>
<dbReference type="Gene3D" id="3.10.129.10">
    <property type="entry name" value="Hotdog Thioesterase"/>
    <property type="match status" value="1"/>
</dbReference>
<dbReference type="InterPro" id="IPR029069">
    <property type="entry name" value="HotDog_dom_sf"/>
</dbReference>
<proteinExistence type="predicted"/>
<name>A0A402CFT5_RHOWR</name>
<dbReference type="CDD" id="cd03451">
    <property type="entry name" value="FkbR2"/>
    <property type="match status" value="1"/>
</dbReference>
<dbReference type="PANTHER" id="PTHR43664">
    <property type="entry name" value="MONOAMINE OXIDASE-RELATED"/>
    <property type="match status" value="1"/>
</dbReference>
<sequence length="166" mass="18440">MTATAPSPNLEDFPVRTRGAYFEKFTSGDLFHHHWGRTITSADNTVFSTALAHWSPMYLNAEYARAHGHKDAVLNPFLVLCTVVGLSVEDLSESGGPFLGIEDCVFERPLYAGDTVRAESEVLDTRPSGSRPGYGIVTWKTTAYDQHDQVVLHFVRKNLLAGEQLR</sequence>
<accession>A0A402CFT5</accession>
<dbReference type="InterPro" id="IPR048274">
    <property type="entry name" value="MC_hydratase"/>
</dbReference>